<evidence type="ECO:0000256" key="2">
    <source>
        <dbReference type="ARBA" id="ARBA00022737"/>
    </source>
</evidence>
<dbReference type="GO" id="GO:1990904">
    <property type="term" value="C:ribonucleoprotein complex"/>
    <property type="evidence" value="ECO:0007669"/>
    <property type="project" value="UniProtKB-KW"/>
</dbReference>
<accession>A0AAD5V118</accession>
<dbReference type="InterPro" id="IPR019734">
    <property type="entry name" value="TPR_rpt"/>
</dbReference>
<dbReference type="FunFam" id="3.10.450.80:FF:000001">
    <property type="entry name" value="60S ribosomal protein L44"/>
    <property type="match status" value="1"/>
</dbReference>
<evidence type="ECO:0000313" key="13">
    <source>
        <dbReference type="Proteomes" id="UP001212997"/>
    </source>
</evidence>
<evidence type="ECO:0000256" key="9">
    <source>
        <dbReference type="PROSITE-ProRule" id="PRU00339"/>
    </source>
</evidence>
<feature type="compositionally biased region" description="Basic and acidic residues" evidence="11">
    <location>
        <begin position="601"/>
        <end position="617"/>
    </location>
</feature>
<dbReference type="GO" id="GO:0006412">
    <property type="term" value="P:translation"/>
    <property type="evidence" value="ECO:0007669"/>
    <property type="project" value="InterPro"/>
</dbReference>
<evidence type="ECO:0000256" key="11">
    <source>
        <dbReference type="SAM" id="MobiDB-lite"/>
    </source>
</evidence>
<evidence type="ECO:0000256" key="5">
    <source>
        <dbReference type="ARBA" id="ARBA00023274"/>
    </source>
</evidence>
<dbReference type="GO" id="GO:0005840">
    <property type="term" value="C:ribosome"/>
    <property type="evidence" value="ECO:0007669"/>
    <property type="project" value="UniProtKB-KW"/>
</dbReference>
<feature type="repeat" description="TPR" evidence="9">
    <location>
        <begin position="74"/>
        <end position="107"/>
    </location>
</feature>
<dbReference type="PROSITE" id="PS01172">
    <property type="entry name" value="RIBOSOMAL_L44E"/>
    <property type="match status" value="1"/>
</dbReference>
<evidence type="ECO:0000313" key="12">
    <source>
        <dbReference type="EMBL" id="KAJ3482804.1"/>
    </source>
</evidence>
<dbReference type="SUPFAM" id="SSF48452">
    <property type="entry name" value="TPR-like"/>
    <property type="match status" value="1"/>
</dbReference>
<gene>
    <name evidence="12" type="ORF">NLI96_g6742</name>
</gene>
<dbReference type="Gene3D" id="3.10.450.80">
    <property type="match status" value="1"/>
</dbReference>
<keyword evidence="5 10" id="KW-0687">Ribonucleoprotein</keyword>
<feature type="region of interest" description="Disordered" evidence="11">
    <location>
        <begin position="949"/>
        <end position="976"/>
    </location>
</feature>
<dbReference type="Proteomes" id="UP001212997">
    <property type="component" value="Unassembled WGS sequence"/>
</dbReference>
<dbReference type="Pfam" id="PF12569">
    <property type="entry name" value="NatA_aux_su"/>
    <property type="match status" value="1"/>
</dbReference>
<proteinExistence type="inferred from homology"/>
<dbReference type="PROSITE" id="PS50005">
    <property type="entry name" value="TPR"/>
    <property type="match status" value="1"/>
</dbReference>
<dbReference type="SUPFAM" id="SSF57829">
    <property type="entry name" value="Zn-binding ribosomal proteins"/>
    <property type="match status" value="1"/>
</dbReference>
<evidence type="ECO:0000256" key="7">
    <source>
        <dbReference type="ARBA" id="ARBA00035236"/>
    </source>
</evidence>
<dbReference type="Pfam" id="PF00935">
    <property type="entry name" value="Ribosomal_L44"/>
    <property type="match status" value="1"/>
</dbReference>
<evidence type="ECO:0000256" key="3">
    <source>
        <dbReference type="ARBA" id="ARBA00022803"/>
    </source>
</evidence>
<evidence type="ECO:0000256" key="8">
    <source>
        <dbReference type="ARBA" id="ARBA00035340"/>
    </source>
</evidence>
<dbReference type="InterPro" id="IPR000552">
    <property type="entry name" value="Ribosomal_eL44"/>
</dbReference>
<comment type="similarity">
    <text evidence="1 10">Belongs to the eukaryotic ribosomal protein eL42 family.</text>
</comment>
<dbReference type="InterPro" id="IPR011990">
    <property type="entry name" value="TPR-like_helical_dom_sf"/>
</dbReference>
<evidence type="ECO:0000256" key="1">
    <source>
        <dbReference type="ARBA" id="ARBA00009364"/>
    </source>
</evidence>
<keyword evidence="13" id="KW-1185">Reference proteome</keyword>
<feature type="compositionally biased region" description="Low complexity" evidence="11">
    <location>
        <begin position="373"/>
        <end position="395"/>
    </location>
</feature>
<dbReference type="InterPro" id="IPR021183">
    <property type="entry name" value="NatA_aux_su"/>
</dbReference>
<keyword evidence="4 10" id="KW-0689">Ribosomal protein</keyword>
<dbReference type="InterPro" id="IPR053708">
    <property type="entry name" value="Ribosomal_LSU_eL42"/>
</dbReference>
<dbReference type="PANTHER" id="PTHR22767:SF2">
    <property type="entry name" value="N(ALPHA)-ACETYLTRANSFERASE 15_16, ISOFORM A"/>
    <property type="match status" value="1"/>
</dbReference>
<dbReference type="AlphaFoldDB" id="A0AAD5V118"/>
<reference evidence="12" key="1">
    <citation type="submission" date="2022-07" db="EMBL/GenBank/DDBJ databases">
        <title>Genome Sequence of Physisporinus lineatus.</title>
        <authorList>
            <person name="Buettner E."/>
        </authorList>
    </citation>
    <scope>NUCLEOTIDE SEQUENCE</scope>
    <source>
        <strain evidence="12">VT162</strain>
    </source>
</reference>
<dbReference type="Gene3D" id="1.25.40.1040">
    <property type="match status" value="1"/>
</dbReference>
<dbReference type="PANTHER" id="PTHR22767">
    <property type="entry name" value="N-TERMINAL ACETYLTRANSFERASE-RELATED"/>
    <property type="match status" value="1"/>
</dbReference>
<organism evidence="12 13">
    <name type="scientific">Meripilus lineatus</name>
    <dbReference type="NCBI Taxonomy" id="2056292"/>
    <lineage>
        <taxon>Eukaryota</taxon>
        <taxon>Fungi</taxon>
        <taxon>Dikarya</taxon>
        <taxon>Basidiomycota</taxon>
        <taxon>Agaricomycotina</taxon>
        <taxon>Agaricomycetes</taxon>
        <taxon>Polyporales</taxon>
        <taxon>Meripilaceae</taxon>
        <taxon>Meripilus</taxon>
    </lineage>
</organism>
<dbReference type="SMART" id="SM00028">
    <property type="entry name" value="TPR"/>
    <property type="match status" value="2"/>
</dbReference>
<feature type="region of interest" description="Disordered" evidence="11">
    <location>
        <begin position="560"/>
        <end position="617"/>
    </location>
</feature>
<feature type="compositionally biased region" description="Basic residues" evidence="11">
    <location>
        <begin position="574"/>
        <end position="584"/>
    </location>
</feature>
<dbReference type="GO" id="GO:0031415">
    <property type="term" value="C:NatA complex"/>
    <property type="evidence" value="ECO:0007669"/>
    <property type="project" value="TreeGrafter"/>
</dbReference>
<evidence type="ECO:0000256" key="6">
    <source>
        <dbReference type="ARBA" id="ARBA00029633"/>
    </source>
</evidence>
<keyword evidence="3 9" id="KW-0802">TPR repeat</keyword>
<evidence type="ECO:0000256" key="4">
    <source>
        <dbReference type="ARBA" id="ARBA00022980"/>
    </source>
</evidence>
<sequence length="1026" mass="116351">MPPSSQPGVPPKRHLASKESALFKELLNLYETRQLKKGLKTAETILKKYPEHGGRREEGIETVKKGMRFDLTSHICWHVFGLIQKGEKNYEEALKSYNMALRFDKENLNILRDTAHLHAQLRNFDSLVDIRHTLLKIRPNLRQNWVGLAVAYHLNGSLKEARKVLEHYELTLKNVPDYDVEHSEVLLYHVRLLHDLGENQEALNLLDICAKDRTIIDRTAIMEFRARILSKLKHNDAEHAWQALIQQNPDCYLYYKGFFSHRGIDLGMPDGSTNGNLTETFDTDFITDANREETLKLLREFTEHHSRAAAPRRLALNVAQGDTFRELASRYIYSALEKGIPSLFADLKAMYKDIPKREIIQSIVEDLREKLTPTDSQPTSQTPNDTSTSPPESEPPTTYLWTLYFLAQHYSQISQHPHALSLLEIAIRHTPTLPELFTCKARVLKRVGDPWGAARAMDEARVLDLQDRFLNTKCAKYRLRAGLEEEAQEVFGLFTKLFHEIEDDQFDFHGYSLRRFTINAYLDLVPWEDQLRSHPVYVQSAISAAQIWVQLHDDPSLVKKYSPSAGMTEAEKKEKRKKTKKAAHQKVQDEMKKTGNTNPSNEDKGLEPPSVKDDDSHGVKLIQATDGLDRAAKFLAPLLTVASKDIDVWIAAFDVAVRREKYLQALRALTHAKDLDAEHPDLHVRLIRFRKTISSLSKPPADPVGSVLSSTLDKLLPDGVSLETYNSQYLQKHSTSAPQILAVAQSLHILVSPLKEVEDTALQVLGPDVQMDLKTAVAVSSFLNDIKSGKAEDFRIACDKRFEHSTVFKSQKEQAALRSQAFATPDTVTGEEGEVNGQLKFMMIMDIQSCPLAVEITECKQPLIGWTEALIRHTCHRSVAERSLNLVLELDATSGRPESRTSLNTVNASLKPISPPTSSKMVNIPKTRRTYCKGKQCRKHTPHKVTQYKKGKDSLAAQGKRRYDRKQSGYGGQTKPVFHKKAKTTKKVVLRLECTSCKYKMQLALKRCKHFELGGEKKTKGAALQF</sequence>
<comment type="caution">
    <text evidence="12">The sequence shown here is derived from an EMBL/GenBank/DDBJ whole genome shotgun (WGS) entry which is preliminary data.</text>
</comment>
<feature type="region of interest" description="Disordered" evidence="11">
    <location>
        <begin position="370"/>
        <end position="395"/>
    </location>
</feature>
<dbReference type="GO" id="GO:0003735">
    <property type="term" value="F:structural constituent of ribosome"/>
    <property type="evidence" value="ECO:0007669"/>
    <property type="project" value="InterPro"/>
</dbReference>
<dbReference type="EMBL" id="JANAWD010000256">
    <property type="protein sequence ID" value="KAJ3482804.1"/>
    <property type="molecule type" value="Genomic_DNA"/>
</dbReference>
<name>A0AAD5V118_9APHY</name>
<protein>
    <recommendedName>
        <fullName evidence="7">Large ribosomal subunit protein eL42</fullName>
    </recommendedName>
    <alternativeName>
        <fullName evidence="6">60S ribosomal protein L41</fullName>
    </alternativeName>
    <alternativeName>
        <fullName evidence="8">60S ribosomal protein L44</fullName>
    </alternativeName>
</protein>
<evidence type="ECO:0000256" key="10">
    <source>
        <dbReference type="RuleBase" id="RU000666"/>
    </source>
</evidence>
<keyword evidence="2" id="KW-0677">Repeat</keyword>
<dbReference type="InterPro" id="IPR011332">
    <property type="entry name" value="Ribosomal_zn-bd"/>
</dbReference>